<dbReference type="EMBL" id="JAYKXN010000003">
    <property type="protein sequence ID" value="KAK7304027.1"/>
    <property type="molecule type" value="Genomic_DNA"/>
</dbReference>
<gene>
    <name evidence="1" type="ORF">RJT34_15020</name>
</gene>
<dbReference type="Proteomes" id="UP001359559">
    <property type="component" value="Unassembled WGS sequence"/>
</dbReference>
<organism evidence="1 2">
    <name type="scientific">Clitoria ternatea</name>
    <name type="common">Butterfly pea</name>
    <dbReference type="NCBI Taxonomy" id="43366"/>
    <lineage>
        <taxon>Eukaryota</taxon>
        <taxon>Viridiplantae</taxon>
        <taxon>Streptophyta</taxon>
        <taxon>Embryophyta</taxon>
        <taxon>Tracheophyta</taxon>
        <taxon>Spermatophyta</taxon>
        <taxon>Magnoliopsida</taxon>
        <taxon>eudicotyledons</taxon>
        <taxon>Gunneridae</taxon>
        <taxon>Pentapetalae</taxon>
        <taxon>rosids</taxon>
        <taxon>fabids</taxon>
        <taxon>Fabales</taxon>
        <taxon>Fabaceae</taxon>
        <taxon>Papilionoideae</taxon>
        <taxon>50 kb inversion clade</taxon>
        <taxon>NPAAA clade</taxon>
        <taxon>indigoferoid/millettioid clade</taxon>
        <taxon>Phaseoleae</taxon>
        <taxon>Clitoria</taxon>
    </lineage>
</organism>
<evidence type="ECO:0000313" key="1">
    <source>
        <dbReference type="EMBL" id="KAK7304027.1"/>
    </source>
</evidence>
<name>A0AAN9JU79_CLITE</name>
<reference evidence="1 2" key="1">
    <citation type="submission" date="2024-01" db="EMBL/GenBank/DDBJ databases">
        <title>The genomes of 5 underutilized Papilionoideae crops provide insights into root nodulation and disease resistance.</title>
        <authorList>
            <person name="Yuan L."/>
        </authorList>
    </citation>
    <scope>NUCLEOTIDE SEQUENCE [LARGE SCALE GENOMIC DNA]</scope>
    <source>
        <strain evidence="1">LY-2023</strain>
        <tissue evidence="1">Leaf</tissue>
    </source>
</reference>
<keyword evidence="2" id="KW-1185">Reference proteome</keyword>
<dbReference type="AlphaFoldDB" id="A0AAN9JU79"/>
<proteinExistence type="predicted"/>
<evidence type="ECO:0000313" key="2">
    <source>
        <dbReference type="Proteomes" id="UP001359559"/>
    </source>
</evidence>
<accession>A0AAN9JU79</accession>
<protein>
    <submittedName>
        <fullName evidence="1">Uncharacterized protein</fullName>
    </submittedName>
</protein>
<comment type="caution">
    <text evidence="1">The sequence shown here is derived from an EMBL/GenBank/DDBJ whole genome shotgun (WGS) entry which is preliminary data.</text>
</comment>
<sequence>MNDFPQAQLVCFPRCNFSNFCFFFRIARNVIHQLSASIFVKRQENSFDSVHCVICSFMHFYVSNWGSFNLAIFHRHRRSVIEEIDSELFYIFQQLLKCFLQIP</sequence>